<dbReference type="GO" id="GO:0051539">
    <property type="term" value="F:4 iron, 4 sulfur cluster binding"/>
    <property type="evidence" value="ECO:0007669"/>
    <property type="project" value="TreeGrafter"/>
</dbReference>
<evidence type="ECO:0000256" key="1">
    <source>
        <dbReference type="ARBA" id="ARBA00006718"/>
    </source>
</evidence>
<name>A0AAE8MYB6_9PEZI</name>
<dbReference type="AlphaFoldDB" id="A0AAE8MYB6"/>
<feature type="domain" description="Core" evidence="3">
    <location>
        <begin position="87"/>
        <end position="213"/>
    </location>
</feature>
<evidence type="ECO:0000313" key="5">
    <source>
        <dbReference type="Proteomes" id="UP001187682"/>
    </source>
</evidence>
<dbReference type="Pfam" id="PF01521">
    <property type="entry name" value="Fe-S_biosyn"/>
    <property type="match status" value="1"/>
</dbReference>
<evidence type="ECO:0000259" key="3">
    <source>
        <dbReference type="Pfam" id="PF01521"/>
    </source>
</evidence>
<evidence type="ECO:0000256" key="2">
    <source>
        <dbReference type="SAM" id="MobiDB-lite"/>
    </source>
</evidence>
<feature type="region of interest" description="Disordered" evidence="2">
    <location>
        <begin position="35"/>
        <end position="56"/>
    </location>
</feature>
<dbReference type="InterPro" id="IPR035903">
    <property type="entry name" value="HesB-like_dom_sf"/>
</dbReference>
<dbReference type="EMBL" id="ONZQ02000007">
    <property type="protein sequence ID" value="SPO03021.1"/>
    <property type="molecule type" value="Genomic_DNA"/>
</dbReference>
<sequence length="220" mass="24137">MAMRAARRCGGTFRTTHDTLPLSLRSFSSDAIPKPSVSSIGTVRRKGAQTRHHPPQPIQRFTFATTTPLQKTIYLTEPRLDDDGKEMRIEITPRAAKRLTEIIKTSNDPSFALRVQVQSGGCHGFQYNTTNASIKSLSDLEEDESVFYFAEDDALVGADNAAKEELLRGPKVVLDEPSLIAVQGSKVDYTQELIGSKFEVVDNPLAENSCGCGSSFSLKL</sequence>
<dbReference type="Gene3D" id="2.60.300.12">
    <property type="entry name" value="HesB-like domain"/>
    <property type="match status" value="1"/>
</dbReference>
<protein>
    <recommendedName>
        <fullName evidence="3">Core domain-containing protein</fullName>
    </recommendedName>
</protein>
<comment type="similarity">
    <text evidence="1">Belongs to the HesB/IscA family.</text>
</comment>
<dbReference type="GO" id="GO:0005506">
    <property type="term" value="F:iron ion binding"/>
    <property type="evidence" value="ECO:0007669"/>
    <property type="project" value="TreeGrafter"/>
</dbReference>
<dbReference type="GO" id="GO:0016226">
    <property type="term" value="P:iron-sulfur cluster assembly"/>
    <property type="evidence" value="ECO:0007669"/>
    <property type="project" value="TreeGrafter"/>
</dbReference>
<dbReference type="GO" id="GO:0005739">
    <property type="term" value="C:mitochondrion"/>
    <property type="evidence" value="ECO:0007669"/>
    <property type="project" value="TreeGrafter"/>
</dbReference>
<accession>A0AAE8MYB6</accession>
<dbReference type="InterPro" id="IPR000361">
    <property type="entry name" value="ATAP_core_dom"/>
</dbReference>
<feature type="compositionally biased region" description="Basic residues" evidence="2">
    <location>
        <begin position="43"/>
        <end position="54"/>
    </location>
</feature>
<proteinExistence type="inferred from homology"/>
<dbReference type="GO" id="GO:0051537">
    <property type="term" value="F:2 iron, 2 sulfur cluster binding"/>
    <property type="evidence" value="ECO:0007669"/>
    <property type="project" value="TreeGrafter"/>
</dbReference>
<gene>
    <name evidence="4" type="ORF">DNG_05702</name>
</gene>
<dbReference type="Proteomes" id="UP001187682">
    <property type="component" value="Unassembled WGS sequence"/>
</dbReference>
<organism evidence="4 5">
    <name type="scientific">Cephalotrichum gorgonifer</name>
    <dbReference type="NCBI Taxonomy" id="2041049"/>
    <lineage>
        <taxon>Eukaryota</taxon>
        <taxon>Fungi</taxon>
        <taxon>Dikarya</taxon>
        <taxon>Ascomycota</taxon>
        <taxon>Pezizomycotina</taxon>
        <taxon>Sordariomycetes</taxon>
        <taxon>Hypocreomycetidae</taxon>
        <taxon>Microascales</taxon>
        <taxon>Microascaceae</taxon>
        <taxon>Cephalotrichum</taxon>
    </lineage>
</organism>
<dbReference type="PANTHER" id="PTHR43011">
    <property type="entry name" value="IRON-SULFUR CLUSTER ASSEMBLY 2 HOMOLOG, MITOCHONDRIAL"/>
    <property type="match status" value="1"/>
</dbReference>
<dbReference type="PANTHER" id="PTHR43011:SF1">
    <property type="entry name" value="IRON-SULFUR CLUSTER ASSEMBLY 2 HOMOLOG, MITOCHONDRIAL"/>
    <property type="match status" value="1"/>
</dbReference>
<keyword evidence="5" id="KW-1185">Reference proteome</keyword>
<comment type="caution">
    <text evidence="4">The sequence shown here is derived from an EMBL/GenBank/DDBJ whole genome shotgun (WGS) entry which is preliminary data.</text>
</comment>
<evidence type="ECO:0000313" key="4">
    <source>
        <dbReference type="EMBL" id="SPO03021.1"/>
    </source>
</evidence>
<reference evidence="4" key="1">
    <citation type="submission" date="2018-03" db="EMBL/GenBank/DDBJ databases">
        <authorList>
            <person name="Guldener U."/>
        </authorList>
    </citation>
    <scope>NUCLEOTIDE SEQUENCE</scope>
</reference>
<dbReference type="SUPFAM" id="SSF89360">
    <property type="entry name" value="HesB-like domain"/>
    <property type="match status" value="1"/>
</dbReference>